<evidence type="ECO:0000256" key="2">
    <source>
        <dbReference type="ARBA" id="ARBA00022801"/>
    </source>
</evidence>
<dbReference type="AlphaFoldDB" id="A0A5T6U621"/>
<evidence type="ECO:0000313" key="6">
    <source>
        <dbReference type="EMBL" id="EBM6861075.1"/>
    </source>
</evidence>
<dbReference type="Pfam" id="PF13361">
    <property type="entry name" value="UvrD_C"/>
    <property type="match status" value="1"/>
</dbReference>
<evidence type="ECO:0000256" key="4">
    <source>
        <dbReference type="ARBA" id="ARBA00022840"/>
    </source>
</evidence>
<keyword evidence="2" id="KW-0378">Hydrolase</keyword>
<dbReference type="SUPFAM" id="SSF52540">
    <property type="entry name" value="P-loop containing nucleoside triphosphate hydrolases"/>
    <property type="match status" value="1"/>
</dbReference>
<evidence type="ECO:0000256" key="3">
    <source>
        <dbReference type="ARBA" id="ARBA00022806"/>
    </source>
</evidence>
<feature type="domain" description="UvrD-like helicase C-terminal" evidence="5">
    <location>
        <begin position="2"/>
        <end position="67"/>
    </location>
</feature>
<accession>A0A5T6U621</accession>
<dbReference type="Gene3D" id="3.40.50.300">
    <property type="entry name" value="P-loop containing nucleotide triphosphate hydrolases"/>
    <property type="match status" value="1"/>
</dbReference>
<dbReference type="GO" id="GO:0005524">
    <property type="term" value="F:ATP binding"/>
    <property type="evidence" value="ECO:0007669"/>
    <property type="project" value="UniProtKB-KW"/>
</dbReference>
<keyword evidence="1" id="KW-0547">Nucleotide-binding</keyword>
<keyword evidence="3 6" id="KW-0347">Helicase</keyword>
<comment type="caution">
    <text evidence="6">The sequence shown here is derived from an EMBL/GenBank/DDBJ whole genome shotgun (WGS) entry which is preliminary data.</text>
</comment>
<reference evidence="6" key="1">
    <citation type="submission" date="2018-09" db="EMBL/GenBank/DDBJ databases">
        <authorList>
            <consortium name="PulseNet: The National Subtyping Network for Foodborne Disease Surveillance"/>
            <person name="Tarr C.L."/>
            <person name="Trees E."/>
            <person name="Katz L.S."/>
            <person name="Carleton-Romer H.A."/>
            <person name="Stroika S."/>
            <person name="Kucerova Z."/>
            <person name="Roache K.F."/>
            <person name="Sabol A.L."/>
            <person name="Besser J."/>
            <person name="Gerner-Smidt P."/>
        </authorList>
    </citation>
    <scope>NUCLEOTIDE SEQUENCE</scope>
    <source>
        <strain evidence="6">PNUSAS052668</strain>
    </source>
</reference>
<protein>
    <submittedName>
        <fullName evidence="6">DNA helicase UvrD</fullName>
    </submittedName>
</protein>
<keyword evidence="4" id="KW-0067">ATP-binding</keyword>
<dbReference type="GO" id="GO:0016787">
    <property type="term" value="F:hydrolase activity"/>
    <property type="evidence" value="ECO:0007669"/>
    <property type="project" value="UniProtKB-KW"/>
</dbReference>
<organism evidence="6">
    <name type="scientific">Salmonella enterica</name>
    <name type="common">Salmonella choleraesuis</name>
    <dbReference type="NCBI Taxonomy" id="28901"/>
    <lineage>
        <taxon>Bacteria</taxon>
        <taxon>Pseudomonadati</taxon>
        <taxon>Pseudomonadota</taxon>
        <taxon>Gammaproteobacteria</taxon>
        <taxon>Enterobacterales</taxon>
        <taxon>Enterobacteriaceae</taxon>
        <taxon>Salmonella</taxon>
    </lineage>
</organism>
<name>A0A5T6U621_SALER</name>
<evidence type="ECO:0000256" key="1">
    <source>
        <dbReference type="ARBA" id="ARBA00022741"/>
    </source>
</evidence>
<dbReference type="GO" id="GO:0004386">
    <property type="term" value="F:helicase activity"/>
    <property type="evidence" value="ECO:0007669"/>
    <property type="project" value="UniProtKB-KW"/>
</dbReference>
<dbReference type="EMBL" id="AAGDJY010000037">
    <property type="protein sequence ID" value="EBM6861075.1"/>
    <property type="molecule type" value="Genomic_DNA"/>
</dbReference>
<evidence type="ECO:0000259" key="5">
    <source>
        <dbReference type="Pfam" id="PF13361"/>
    </source>
</evidence>
<dbReference type="InterPro" id="IPR014017">
    <property type="entry name" value="DNA_helicase_UvrD-like_C"/>
</dbReference>
<gene>
    <name evidence="6" type="ORF">D3R26_23795</name>
</gene>
<proteinExistence type="predicted"/>
<dbReference type="InterPro" id="IPR027417">
    <property type="entry name" value="P-loop_NTPase"/>
</dbReference>
<feature type="non-terminal residue" evidence="6">
    <location>
        <position position="1"/>
    </location>
</feature>
<sequence>FLTIHKAKGLQGEVCVIFDDSKAHIGHILRNEVYKQIPYFKYSYDQAMIDESYRLAYVAITRGIKRVFWFAPKGSDGAFSHFR</sequence>